<keyword evidence="3" id="KW-1185">Reference proteome</keyword>
<comment type="caution">
    <text evidence="2">The sequence shown here is derived from an EMBL/GenBank/DDBJ whole genome shotgun (WGS) entry which is preliminary data.</text>
</comment>
<name>A0AAV7MKB3_PLEWA</name>
<dbReference type="EMBL" id="JANPWB010000013">
    <property type="protein sequence ID" value="KAJ1103958.1"/>
    <property type="molecule type" value="Genomic_DNA"/>
</dbReference>
<organism evidence="2 3">
    <name type="scientific">Pleurodeles waltl</name>
    <name type="common">Iberian ribbed newt</name>
    <dbReference type="NCBI Taxonomy" id="8319"/>
    <lineage>
        <taxon>Eukaryota</taxon>
        <taxon>Metazoa</taxon>
        <taxon>Chordata</taxon>
        <taxon>Craniata</taxon>
        <taxon>Vertebrata</taxon>
        <taxon>Euteleostomi</taxon>
        <taxon>Amphibia</taxon>
        <taxon>Batrachia</taxon>
        <taxon>Caudata</taxon>
        <taxon>Salamandroidea</taxon>
        <taxon>Salamandridae</taxon>
        <taxon>Pleurodelinae</taxon>
        <taxon>Pleurodeles</taxon>
    </lineage>
</organism>
<accession>A0AAV7MKB3</accession>
<sequence>MRRGQEPKRGTTSHAVAKKTGCAPKNGPQQDRLPKTQTVDTTAARSKCLSYAERSGNNPTMTAVKANRDMLSFGQKLESAIKG</sequence>
<protein>
    <submittedName>
        <fullName evidence="2">Uncharacterized protein</fullName>
    </submittedName>
</protein>
<dbReference type="Proteomes" id="UP001066276">
    <property type="component" value="Chromosome 9"/>
</dbReference>
<gene>
    <name evidence="2" type="ORF">NDU88_001375</name>
</gene>
<evidence type="ECO:0000313" key="3">
    <source>
        <dbReference type="Proteomes" id="UP001066276"/>
    </source>
</evidence>
<dbReference type="AlphaFoldDB" id="A0AAV7MKB3"/>
<reference evidence="2" key="1">
    <citation type="journal article" date="2022" name="bioRxiv">
        <title>Sequencing and chromosome-scale assembly of the giantPleurodeles waltlgenome.</title>
        <authorList>
            <person name="Brown T."/>
            <person name="Elewa A."/>
            <person name="Iarovenko S."/>
            <person name="Subramanian E."/>
            <person name="Araus A.J."/>
            <person name="Petzold A."/>
            <person name="Susuki M."/>
            <person name="Suzuki K.-i.T."/>
            <person name="Hayashi T."/>
            <person name="Toyoda A."/>
            <person name="Oliveira C."/>
            <person name="Osipova E."/>
            <person name="Leigh N.D."/>
            <person name="Simon A."/>
            <person name="Yun M.H."/>
        </authorList>
    </citation>
    <scope>NUCLEOTIDE SEQUENCE</scope>
    <source>
        <strain evidence="2">20211129_DDA</strain>
        <tissue evidence="2">Liver</tissue>
    </source>
</reference>
<feature type="region of interest" description="Disordered" evidence="1">
    <location>
        <begin position="1"/>
        <end position="41"/>
    </location>
</feature>
<proteinExistence type="predicted"/>
<evidence type="ECO:0000256" key="1">
    <source>
        <dbReference type="SAM" id="MobiDB-lite"/>
    </source>
</evidence>
<evidence type="ECO:0000313" key="2">
    <source>
        <dbReference type="EMBL" id="KAJ1103958.1"/>
    </source>
</evidence>